<sequence length="383" mass="42493">MKYIKEFRDGKLAQKLALAIRQEADPDRRYHLMEFCGGHTHAIFRYGVQDLVPQNVEYVHGPGCPVCVLPVRRLDDAIELALKSNVILTTYGDMMRVPGTKQKSLIRAKAEGADIRMVYSTQDALRIARENPQRQVVFFAIGFETTTPPTAVAILQAKAEGLKNFSVFCNHVLTPPAIAHIVNAPAEPGEPPVKIDGFLGPSHVSSVIGWAPYQPAARDFRKPVVIAGFEPLDVMQSTLMLIRQINEGRNEVENQYTRVVTKEGNRKAQRLVDDVLELRRTFEWRGLGYVPDSALKIREAYVDFDAEERFALSPKESREVKSCECPAILRGVKKPTECKLFGTVCTPDNPMGACMVSSEGACAAYWTYGRKREAIAAAKGAAA</sequence>
<dbReference type="STRING" id="187304.B0E33_17345"/>
<dbReference type="Proteomes" id="UP000048926">
    <property type="component" value="Unassembled WGS sequence"/>
</dbReference>
<dbReference type="GO" id="GO:0051539">
    <property type="term" value="F:4 iron, 4 sulfur cluster binding"/>
    <property type="evidence" value="ECO:0007669"/>
    <property type="project" value="TreeGrafter"/>
</dbReference>
<dbReference type="Pfam" id="PF01924">
    <property type="entry name" value="HypD"/>
    <property type="match status" value="1"/>
</dbReference>
<evidence type="ECO:0000256" key="2">
    <source>
        <dbReference type="ARBA" id="ARBA00022723"/>
    </source>
</evidence>
<dbReference type="GO" id="GO:0005506">
    <property type="term" value="F:iron ion binding"/>
    <property type="evidence" value="ECO:0007669"/>
    <property type="project" value="TreeGrafter"/>
</dbReference>
<reference evidence="6" key="1">
    <citation type="submission" date="2015-07" db="EMBL/GenBank/DDBJ databases">
        <authorList>
            <person name="Rodrigo-Torres Lidia"/>
            <person name="Arahal R.David."/>
        </authorList>
    </citation>
    <scope>NUCLEOTIDE SEQUENCE [LARGE SCALE GENOMIC DNA]</scope>
    <source>
        <strain evidence="6">CECT 4801</strain>
    </source>
</reference>
<organism evidence="5 6">
    <name type="scientific">Roseibium aggregatum</name>
    <dbReference type="NCBI Taxonomy" id="187304"/>
    <lineage>
        <taxon>Bacteria</taxon>
        <taxon>Pseudomonadati</taxon>
        <taxon>Pseudomonadota</taxon>
        <taxon>Alphaproteobacteria</taxon>
        <taxon>Hyphomicrobiales</taxon>
        <taxon>Stappiaceae</taxon>
        <taxon>Roseibium</taxon>
    </lineage>
</organism>
<dbReference type="InterPro" id="IPR042244">
    <property type="entry name" value="HypD_2_sf"/>
</dbReference>
<dbReference type="PANTHER" id="PTHR30149">
    <property type="entry name" value="HYDROGENASE PROTEIN ASSEMBLY PROTEIN HYPD"/>
    <property type="match status" value="1"/>
</dbReference>
<dbReference type="RefSeq" id="WP_055656277.1">
    <property type="nucleotide sequence ID" value="NZ_CXST01000001.1"/>
</dbReference>
<dbReference type="InterPro" id="IPR002780">
    <property type="entry name" value="Hyd_form_HypD"/>
</dbReference>
<dbReference type="AlphaFoldDB" id="A0A0M6Y2Q1"/>
<keyword evidence="2" id="KW-0479">Metal-binding</keyword>
<keyword evidence="6" id="KW-1185">Reference proteome</keyword>
<dbReference type="OrthoDB" id="9770424at2"/>
<protein>
    <recommendedName>
        <fullName evidence="4">Hydrogenase maturation factor</fullName>
    </recommendedName>
</protein>
<dbReference type="PANTHER" id="PTHR30149:SF0">
    <property type="entry name" value="HYDROGENASE MATURATION FACTOR HYPD"/>
    <property type="match status" value="1"/>
</dbReference>
<accession>A0A0M6Y2Q1</accession>
<evidence type="ECO:0000313" key="5">
    <source>
        <dbReference type="EMBL" id="CTQ43984.1"/>
    </source>
</evidence>
<dbReference type="GO" id="GO:0051604">
    <property type="term" value="P:protein maturation"/>
    <property type="evidence" value="ECO:0007669"/>
    <property type="project" value="TreeGrafter"/>
</dbReference>
<dbReference type="NCBIfam" id="TIGR00075">
    <property type="entry name" value="hypD"/>
    <property type="match status" value="1"/>
</dbReference>
<dbReference type="PIRSF" id="PIRSF005622">
    <property type="entry name" value="Hydrgn_mat_hypD"/>
    <property type="match status" value="1"/>
</dbReference>
<proteinExistence type="inferred from homology"/>
<evidence type="ECO:0000256" key="1">
    <source>
        <dbReference type="ARBA" id="ARBA00007888"/>
    </source>
</evidence>
<comment type="similarity">
    <text evidence="1 4">Belongs to the HypD family.</text>
</comment>
<evidence type="ECO:0000256" key="4">
    <source>
        <dbReference type="PIRNR" id="PIRNR005622"/>
    </source>
</evidence>
<dbReference type="GO" id="GO:0070025">
    <property type="term" value="F:carbon monoxide binding"/>
    <property type="evidence" value="ECO:0007669"/>
    <property type="project" value="TreeGrafter"/>
</dbReference>
<gene>
    <name evidence="5" type="primary">hypD</name>
    <name evidence="5" type="ORF">LAL4801_02426</name>
</gene>
<keyword evidence="3" id="KW-0408">Iron</keyword>
<evidence type="ECO:0000313" key="6">
    <source>
        <dbReference type="Proteomes" id="UP000048926"/>
    </source>
</evidence>
<evidence type="ECO:0000256" key="3">
    <source>
        <dbReference type="ARBA" id="ARBA00023004"/>
    </source>
</evidence>
<dbReference type="EMBL" id="CXST01000001">
    <property type="protein sequence ID" value="CTQ43984.1"/>
    <property type="molecule type" value="Genomic_DNA"/>
</dbReference>
<dbReference type="InterPro" id="IPR042243">
    <property type="entry name" value="HypD_1"/>
</dbReference>
<dbReference type="Gene3D" id="3.40.50.11740">
    <property type="entry name" value="HypD, alpha/beta domain 2"/>
    <property type="match status" value="2"/>
</dbReference>
<name>A0A0M6Y2Q1_9HYPH</name>
<dbReference type="Gene3D" id="6.10.20.100">
    <property type="match status" value="1"/>
</dbReference>